<comment type="caution">
    <text evidence="1">The sequence shown here is derived from an EMBL/GenBank/DDBJ whole genome shotgun (WGS) entry which is preliminary data.</text>
</comment>
<organism evidence="1 2">
    <name type="scientific">Oculimacula yallundae</name>
    <dbReference type="NCBI Taxonomy" id="86028"/>
    <lineage>
        <taxon>Eukaryota</taxon>
        <taxon>Fungi</taxon>
        <taxon>Dikarya</taxon>
        <taxon>Ascomycota</taxon>
        <taxon>Pezizomycotina</taxon>
        <taxon>Leotiomycetes</taxon>
        <taxon>Helotiales</taxon>
        <taxon>Ploettnerulaceae</taxon>
        <taxon>Oculimacula</taxon>
    </lineage>
</organism>
<dbReference type="Proteomes" id="UP001595075">
    <property type="component" value="Unassembled WGS sequence"/>
</dbReference>
<reference evidence="1 2" key="1">
    <citation type="journal article" date="2024" name="Commun. Biol.">
        <title>Comparative genomic analysis of thermophilic fungi reveals convergent evolutionary adaptations and gene losses.</title>
        <authorList>
            <person name="Steindorff A.S."/>
            <person name="Aguilar-Pontes M.V."/>
            <person name="Robinson A.J."/>
            <person name="Andreopoulos B."/>
            <person name="LaButti K."/>
            <person name="Kuo A."/>
            <person name="Mondo S."/>
            <person name="Riley R."/>
            <person name="Otillar R."/>
            <person name="Haridas S."/>
            <person name="Lipzen A."/>
            <person name="Grimwood J."/>
            <person name="Schmutz J."/>
            <person name="Clum A."/>
            <person name="Reid I.D."/>
            <person name="Moisan M.C."/>
            <person name="Butler G."/>
            <person name="Nguyen T.T.M."/>
            <person name="Dewar K."/>
            <person name="Conant G."/>
            <person name="Drula E."/>
            <person name="Henrissat B."/>
            <person name="Hansel C."/>
            <person name="Singer S."/>
            <person name="Hutchinson M.I."/>
            <person name="de Vries R.P."/>
            <person name="Natvig D.O."/>
            <person name="Powell A.J."/>
            <person name="Tsang A."/>
            <person name="Grigoriev I.V."/>
        </authorList>
    </citation>
    <scope>NUCLEOTIDE SEQUENCE [LARGE SCALE GENOMIC DNA]</scope>
    <source>
        <strain evidence="1 2">CBS 494.80</strain>
    </source>
</reference>
<proteinExistence type="predicted"/>
<sequence length="99" mass="11238">MDTGRTTVIRRQLVIKNMTFDPIQSAHSPPTLFHQNGWLTTLTSSADKSDWYQLDQLRLLGPSLRFIDGNLRGRLFRPQHSIAQQISHRAGRLGSAINI</sequence>
<evidence type="ECO:0000313" key="2">
    <source>
        <dbReference type="Proteomes" id="UP001595075"/>
    </source>
</evidence>
<gene>
    <name evidence="1" type="ORF">VTL71DRAFT_2326</name>
</gene>
<accession>A0ABR4C8L1</accession>
<dbReference type="EMBL" id="JAZHXI010000011">
    <property type="protein sequence ID" value="KAL2066255.1"/>
    <property type="molecule type" value="Genomic_DNA"/>
</dbReference>
<name>A0ABR4C8L1_9HELO</name>
<keyword evidence="2" id="KW-1185">Reference proteome</keyword>
<protein>
    <submittedName>
        <fullName evidence="1">Uncharacterized protein</fullName>
    </submittedName>
</protein>
<evidence type="ECO:0000313" key="1">
    <source>
        <dbReference type="EMBL" id="KAL2066255.1"/>
    </source>
</evidence>